<protein>
    <recommendedName>
        <fullName evidence="10">C2H2-type domain-containing protein</fullName>
    </recommendedName>
</protein>
<organism evidence="11 12">
    <name type="scientific">Schizopora paradoxa</name>
    <dbReference type="NCBI Taxonomy" id="27342"/>
    <lineage>
        <taxon>Eukaryota</taxon>
        <taxon>Fungi</taxon>
        <taxon>Dikarya</taxon>
        <taxon>Basidiomycota</taxon>
        <taxon>Agaricomycotina</taxon>
        <taxon>Agaricomycetes</taxon>
        <taxon>Hymenochaetales</taxon>
        <taxon>Schizoporaceae</taxon>
        <taxon>Schizopora</taxon>
    </lineage>
</organism>
<dbReference type="OrthoDB" id="8117402at2759"/>
<reference evidence="11 12" key="1">
    <citation type="submission" date="2015-04" db="EMBL/GenBank/DDBJ databases">
        <title>Complete genome sequence of Schizopora paradoxa KUC8140, a cosmopolitan wood degrader in East Asia.</title>
        <authorList>
            <consortium name="DOE Joint Genome Institute"/>
            <person name="Min B."/>
            <person name="Park H."/>
            <person name="Jang Y."/>
            <person name="Kim J.-J."/>
            <person name="Kim K.H."/>
            <person name="Pangilinan J."/>
            <person name="Lipzen A."/>
            <person name="Riley R."/>
            <person name="Grigoriev I.V."/>
            <person name="Spatafora J.W."/>
            <person name="Choi I.-G."/>
        </authorList>
    </citation>
    <scope>NUCLEOTIDE SEQUENCE [LARGE SCALE GENOMIC DNA]</scope>
    <source>
        <strain evidence="11 12">KUC8140</strain>
    </source>
</reference>
<evidence type="ECO:0000256" key="6">
    <source>
        <dbReference type="ARBA" id="ARBA00023163"/>
    </source>
</evidence>
<dbReference type="GO" id="GO:0008270">
    <property type="term" value="F:zinc ion binding"/>
    <property type="evidence" value="ECO:0007669"/>
    <property type="project" value="UniProtKB-KW"/>
</dbReference>
<feature type="region of interest" description="Disordered" evidence="9">
    <location>
        <begin position="251"/>
        <end position="274"/>
    </location>
</feature>
<keyword evidence="7" id="KW-0539">Nucleus</keyword>
<dbReference type="Proteomes" id="UP000053477">
    <property type="component" value="Unassembled WGS sequence"/>
</dbReference>
<evidence type="ECO:0000256" key="2">
    <source>
        <dbReference type="ARBA" id="ARBA00022723"/>
    </source>
</evidence>
<evidence type="ECO:0000256" key="5">
    <source>
        <dbReference type="ARBA" id="ARBA00023015"/>
    </source>
</evidence>
<evidence type="ECO:0000313" key="12">
    <source>
        <dbReference type="Proteomes" id="UP000053477"/>
    </source>
</evidence>
<evidence type="ECO:0000256" key="8">
    <source>
        <dbReference type="PROSITE-ProRule" id="PRU00042"/>
    </source>
</evidence>
<feature type="domain" description="C2H2-type" evidence="10">
    <location>
        <begin position="345"/>
        <end position="374"/>
    </location>
</feature>
<keyword evidence="12" id="KW-1185">Reference proteome</keyword>
<name>A0A0H2RN87_9AGAM</name>
<keyword evidence="4" id="KW-0862">Zinc</keyword>
<keyword evidence="2" id="KW-0479">Metal-binding</keyword>
<dbReference type="AlphaFoldDB" id="A0A0H2RN87"/>
<dbReference type="PANTHER" id="PTHR46179">
    <property type="entry name" value="ZINC FINGER PROTEIN"/>
    <property type="match status" value="1"/>
</dbReference>
<evidence type="ECO:0000259" key="10">
    <source>
        <dbReference type="PROSITE" id="PS50157"/>
    </source>
</evidence>
<dbReference type="STRING" id="27342.A0A0H2RN87"/>
<comment type="subcellular location">
    <subcellularLocation>
        <location evidence="1">Nucleus</location>
    </subcellularLocation>
</comment>
<dbReference type="EMBL" id="KQ085966">
    <property type="protein sequence ID" value="KLO13062.1"/>
    <property type="molecule type" value="Genomic_DNA"/>
</dbReference>
<gene>
    <name evidence="11" type="ORF">SCHPADRAFT_890347</name>
</gene>
<dbReference type="PROSITE" id="PS50157">
    <property type="entry name" value="ZINC_FINGER_C2H2_2"/>
    <property type="match status" value="1"/>
</dbReference>
<evidence type="ECO:0000256" key="4">
    <source>
        <dbReference type="ARBA" id="ARBA00022833"/>
    </source>
</evidence>
<dbReference type="PROSITE" id="PS00028">
    <property type="entry name" value="ZINC_FINGER_C2H2_1"/>
    <property type="match status" value="2"/>
</dbReference>
<feature type="region of interest" description="Disordered" evidence="9">
    <location>
        <begin position="31"/>
        <end position="75"/>
    </location>
</feature>
<dbReference type="InterPro" id="IPR036236">
    <property type="entry name" value="Znf_C2H2_sf"/>
</dbReference>
<keyword evidence="3 8" id="KW-0863">Zinc-finger</keyword>
<sequence length="451" mass="48477">MSIVIPASQLQHTVVTIRCDSARTAPQIECSFDEDAPPGLSSHSDKSASFTFSDRKSPASSPGLAPPLSLGDQTSLGSVFPRADLSIERGVDGRGHYLRMSFSPATPPVGEQHQPTQSTSVLSPLVTNVPRQGTPRQPTPRTASPRQSTPHPLGKFNGGGASAFDILSPSQMSNASIAVITRDPFSQISPETPSGFESMGFPIAGDADMMMSALETSLNGMDYSQSLDFLMSQAAADPYSTNPFFDPSMPQHFEDGSSIPPTPGLTSAASSCPSDFSSPAPSSYFDSVNSSRRSSGESVNILTNGLMLPDQPGVPSPMIPAGGFAPGFDAQLHSMMPSLQESRLLPCPHPGCKRQFKNTSTLTGHLKTHAGKGSRFTCTFPPCTEKFSRRHDQLRHEVYKHGKQCEWVCSRCGSFFSYERSLEKHVCTMDKSRRGTAPYQVAPKVEQSTEH</sequence>
<feature type="compositionally biased region" description="Low complexity" evidence="9">
    <location>
        <begin position="58"/>
        <end position="71"/>
    </location>
</feature>
<keyword evidence="6" id="KW-0804">Transcription</keyword>
<keyword evidence="5" id="KW-0805">Transcription regulation</keyword>
<proteinExistence type="predicted"/>
<feature type="region of interest" description="Disordered" evidence="9">
    <location>
        <begin position="98"/>
        <end position="165"/>
    </location>
</feature>
<evidence type="ECO:0000313" key="11">
    <source>
        <dbReference type="EMBL" id="KLO13062.1"/>
    </source>
</evidence>
<dbReference type="PANTHER" id="PTHR46179:SF13">
    <property type="entry name" value="C2H2-TYPE DOMAIN-CONTAINING PROTEIN"/>
    <property type="match status" value="1"/>
</dbReference>
<evidence type="ECO:0000256" key="9">
    <source>
        <dbReference type="SAM" id="MobiDB-lite"/>
    </source>
</evidence>
<evidence type="ECO:0000256" key="3">
    <source>
        <dbReference type="ARBA" id="ARBA00022771"/>
    </source>
</evidence>
<dbReference type="InParanoid" id="A0A0H2RN87"/>
<dbReference type="GO" id="GO:0006357">
    <property type="term" value="P:regulation of transcription by RNA polymerase II"/>
    <property type="evidence" value="ECO:0007669"/>
    <property type="project" value="TreeGrafter"/>
</dbReference>
<evidence type="ECO:0000256" key="7">
    <source>
        <dbReference type="ARBA" id="ARBA00023242"/>
    </source>
</evidence>
<dbReference type="SMART" id="SM00355">
    <property type="entry name" value="ZnF_C2H2"/>
    <property type="match status" value="3"/>
</dbReference>
<evidence type="ECO:0000256" key="1">
    <source>
        <dbReference type="ARBA" id="ARBA00004123"/>
    </source>
</evidence>
<dbReference type="InterPro" id="IPR013087">
    <property type="entry name" value="Znf_C2H2_type"/>
</dbReference>
<feature type="compositionally biased region" description="Low complexity" evidence="9">
    <location>
        <begin position="130"/>
        <end position="142"/>
    </location>
</feature>
<feature type="compositionally biased region" description="Polar residues" evidence="9">
    <location>
        <begin position="113"/>
        <end position="126"/>
    </location>
</feature>
<accession>A0A0H2RN87</accession>
<dbReference type="GO" id="GO:0005634">
    <property type="term" value="C:nucleus"/>
    <property type="evidence" value="ECO:0007669"/>
    <property type="project" value="UniProtKB-SubCell"/>
</dbReference>
<dbReference type="Gene3D" id="3.30.160.60">
    <property type="entry name" value="Classic Zinc Finger"/>
    <property type="match status" value="1"/>
</dbReference>
<dbReference type="SUPFAM" id="SSF57667">
    <property type="entry name" value="beta-beta-alpha zinc fingers"/>
    <property type="match status" value="2"/>
</dbReference>
<dbReference type="InterPro" id="IPR051061">
    <property type="entry name" value="Zinc_finger_trans_reg"/>
</dbReference>